<reference evidence="4 5" key="1">
    <citation type="submission" date="2023-11" db="EMBL/GenBank/DDBJ databases">
        <title>Draft genome sequence of a psychrophilic Clostridium strain from permafrost water brine.</title>
        <authorList>
            <person name="Shcherbakova V.A."/>
            <person name="Trubitsyn V.E."/>
            <person name="Zakharyuk A.G."/>
        </authorList>
    </citation>
    <scope>NUCLEOTIDE SEQUENCE [LARGE SCALE GENOMIC DNA]</scope>
    <source>
        <strain evidence="4 5">14F</strain>
    </source>
</reference>
<evidence type="ECO:0000313" key="4">
    <source>
        <dbReference type="EMBL" id="MEF2111337.1"/>
    </source>
</evidence>
<feature type="domain" description="ABC transporter" evidence="3">
    <location>
        <begin position="2"/>
        <end position="231"/>
    </location>
</feature>
<dbReference type="Pfam" id="PF00005">
    <property type="entry name" value="ABC_tran"/>
    <property type="match status" value="1"/>
</dbReference>
<dbReference type="RefSeq" id="WP_216248375.1">
    <property type="nucleotide sequence ID" value="NZ_JAZHFS010000002.1"/>
</dbReference>
<comment type="caution">
    <text evidence="4">The sequence shown here is derived from an EMBL/GenBank/DDBJ whole genome shotgun (WGS) entry which is preliminary data.</text>
</comment>
<proteinExistence type="inferred from homology"/>
<sequence>MIEMENVTKCYGNQVALDALNLTVEKGEILGFLGPNGAGKSTAMNILTGYISATNGNVRIDGIDILEHPEAVKKKIGYLPEIPPLYLDMTVEEYLKFVFRIKKVKSDSIEQSMIKIMSLVKILDVRGRLIKNLSKGYKQRIGLAQALVGDPEVLVLDEPTVGLDPKQIIEIRNLIQKIGKTCTIILSSHILSEVSAICHRVIIINKGKIVASGTPEELSKGVNNSNKVLLRVKGVKEDVYKHIKAMEDVKLVEEQGVNEIGTVDLLVEAKNNLDIRETLFVTLSQAGFIILMMKSQEINLEEIFLDVTTNKKVGGM</sequence>
<dbReference type="PANTHER" id="PTHR43335">
    <property type="entry name" value="ABC TRANSPORTER, ATP-BINDING PROTEIN"/>
    <property type="match status" value="1"/>
</dbReference>
<keyword evidence="2" id="KW-0813">Transport</keyword>
<dbReference type="GO" id="GO:0005524">
    <property type="term" value="F:ATP binding"/>
    <property type="evidence" value="ECO:0007669"/>
    <property type="project" value="UniProtKB-KW"/>
</dbReference>
<protein>
    <submittedName>
        <fullName evidence="4">ATP-binding cassette domain-containing protein</fullName>
    </submittedName>
</protein>
<organism evidence="4 5">
    <name type="scientific">Clostridium frigoriphilum</name>
    <dbReference type="NCBI Taxonomy" id="443253"/>
    <lineage>
        <taxon>Bacteria</taxon>
        <taxon>Bacillati</taxon>
        <taxon>Bacillota</taxon>
        <taxon>Clostridia</taxon>
        <taxon>Eubacteriales</taxon>
        <taxon>Clostridiaceae</taxon>
        <taxon>Clostridium</taxon>
    </lineage>
</organism>
<dbReference type="InterPro" id="IPR003439">
    <property type="entry name" value="ABC_transporter-like_ATP-bd"/>
</dbReference>
<gene>
    <name evidence="4" type="ORF">SJI18_03330</name>
</gene>
<evidence type="ECO:0000313" key="5">
    <source>
        <dbReference type="Proteomes" id="UP001498469"/>
    </source>
</evidence>
<dbReference type="PANTHER" id="PTHR43335:SF4">
    <property type="entry name" value="ABC TRANSPORTER, ATP-BINDING PROTEIN"/>
    <property type="match status" value="1"/>
</dbReference>
<comment type="similarity">
    <text evidence="1">Belongs to the ABC transporter superfamily.</text>
</comment>
<evidence type="ECO:0000259" key="3">
    <source>
        <dbReference type="PROSITE" id="PS50893"/>
    </source>
</evidence>
<accession>A0ABU7UL17</accession>
<dbReference type="PROSITE" id="PS50893">
    <property type="entry name" value="ABC_TRANSPORTER_2"/>
    <property type="match status" value="1"/>
</dbReference>
<dbReference type="SMART" id="SM00382">
    <property type="entry name" value="AAA"/>
    <property type="match status" value="1"/>
</dbReference>
<keyword evidence="4" id="KW-0547">Nucleotide-binding</keyword>
<evidence type="ECO:0000256" key="2">
    <source>
        <dbReference type="ARBA" id="ARBA00022448"/>
    </source>
</evidence>
<dbReference type="InterPro" id="IPR003593">
    <property type="entry name" value="AAA+_ATPase"/>
</dbReference>
<name>A0ABU7UL17_9CLOT</name>
<dbReference type="Proteomes" id="UP001498469">
    <property type="component" value="Unassembled WGS sequence"/>
</dbReference>
<keyword evidence="5" id="KW-1185">Reference proteome</keyword>
<evidence type="ECO:0000256" key="1">
    <source>
        <dbReference type="ARBA" id="ARBA00005417"/>
    </source>
</evidence>
<keyword evidence="4" id="KW-0067">ATP-binding</keyword>
<dbReference type="EMBL" id="JAZHFS010000002">
    <property type="protein sequence ID" value="MEF2111337.1"/>
    <property type="molecule type" value="Genomic_DNA"/>
</dbReference>